<evidence type="ECO:0000313" key="2">
    <source>
        <dbReference type="EMBL" id="CAM06105.1"/>
    </source>
</evidence>
<dbReference type="KEGG" id="sen:SACE_6942"/>
<sequence>MAEGGPVSQVDAFGRPVEPKTPTPPRWLLLARRLWVAGVLVGFAGSFVRLSDRSALVANLRQQAPELRQDQVDSAVTSTIASSLMMSALSLLVYVMLSTRMVQGRNWARIVLTVLGGLNALGTAMLSLLIGALGFDMINRLAGGTLTGVDIAFSVVIMFVDLAAIVLMFHPESNAYFHELRGRGPKQAVRP</sequence>
<gene>
    <name evidence="2" type="ordered locus">SACE_6942</name>
</gene>
<organism evidence="2 3">
    <name type="scientific">Saccharopolyspora erythraea (strain ATCC 11635 / DSM 40517 / JCM 4748 / NBRC 13426 / NCIMB 8594 / NRRL 2338)</name>
    <dbReference type="NCBI Taxonomy" id="405948"/>
    <lineage>
        <taxon>Bacteria</taxon>
        <taxon>Bacillati</taxon>
        <taxon>Actinomycetota</taxon>
        <taxon>Actinomycetes</taxon>
        <taxon>Pseudonocardiales</taxon>
        <taxon>Pseudonocardiaceae</taxon>
        <taxon>Saccharopolyspora</taxon>
    </lineage>
</organism>
<dbReference type="Proteomes" id="UP000006728">
    <property type="component" value="Chromosome"/>
</dbReference>
<protein>
    <submittedName>
        <fullName evidence="2">Uncharacterized protein</fullName>
    </submittedName>
</protein>
<proteinExistence type="predicted"/>
<keyword evidence="1" id="KW-0472">Membrane</keyword>
<evidence type="ECO:0000313" key="3">
    <source>
        <dbReference type="Proteomes" id="UP000006728"/>
    </source>
</evidence>
<keyword evidence="3" id="KW-1185">Reference proteome</keyword>
<name>A4FPY0_SACEN</name>
<dbReference type="STRING" id="405948.SACE_6942"/>
<feature type="transmembrane region" description="Helical" evidence="1">
    <location>
        <begin position="75"/>
        <end position="97"/>
    </location>
</feature>
<evidence type="ECO:0000256" key="1">
    <source>
        <dbReference type="SAM" id="Phobius"/>
    </source>
</evidence>
<reference evidence="2 3" key="1">
    <citation type="journal article" date="2007" name="Nat. Biotechnol.">
        <title>Complete genome sequence of the erythromycin-producing bacterium Saccharopolyspora erythraea NRRL23338.</title>
        <authorList>
            <person name="Oliynyk M."/>
            <person name="Samborskyy M."/>
            <person name="Lester J.B."/>
            <person name="Mironenko T."/>
            <person name="Scott N."/>
            <person name="Dickens S."/>
            <person name="Haydock S.F."/>
            <person name="Leadlay P.F."/>
        </authorList>
    </citation>
    <scope>NUCLEOTIDE SEQUENCE [LARGE SCALE GENOMIC DNA]</scope>
    <source>
        <strain evidence="3">ATCC 11635 / DSM 40517 / JCM 4748 / NBRC 13426 / NCIMB 8594 / NRRL 2338</strain>
    </source>
</reference>
<dbReference type="HOGENOM" id="CLU_102137_3_0_11"/>
<accession>A4FPY0</accession>
<feature type="transmembrane region" description="Helical" evidence="1">
    <location>
        <begin position="151"/>
        <end position="169"/>
    </location>
</feature>
<keyword evidence="1" id="KW-1133">Transmembrane helix</keyword>
<feature type="transmembrane region" description="Helical" evidence="1">
    <location>
        <begin position="109"/>
        <end position="131"/>
    </location>
</feature>
<keyword evidence="1" id="KW-0812">Transmembrane</keyword>
<dbReference type="EMBL" id="AM420293">
    <property type="protein sequence ID" value="CAM06105.1"/>
    <property type="molecule type" value="Genomic_DNA"/>
</dbReference>
<dbReference type="AlphaFoldDB" id="A4FPY0"/>
<dbReference type="eggNOG" id="ENOG5034A35">
    <property type="taxonomic scope" value="Bacteria"/>
</dbReference>